<dbReference type="CDD" id="cd18584">
    <property type="entry name" value="ABC_6TM_AarD_CydD"/>
    <property type="match status" value="1"/>
</dbReference>
<feature type="transmembrane region" description="Helical" evidence="10">
    <location>
        <begin position="246"/>
        <end position="270"/>
    </location>
</feature>
<dbReference type="GO" id="GO:0005886">
    <property type="term" value="C:plasma membrane"/>
    <property type="evidence" value="ECO:0007669"/>
    <property type="project" value="UniProtKB-SubCell"/>
</dbReference>
<keyword evidence="2" id="KW-0813">Transport</keyword>
<evidence type="ECO:0000256" key="6">
    <source>
        <dbReference type="ARBA" id="ARBA00022741"/>
    </source>
</evidence>
<evidence type="ECO:0000313" key="13">
    <source>
        <dbReference type="EMBL" id="OHT25954.1"/>
    </source>
</evidence>
<feature type="transmembrane region" description="Helical" evidence="10">
    <location>
        <begin position="23"/>
        <end position="49"/>
    </location>
</feature>
<keyword evidence="9 10" id="KW-0472">Membrane</keyword>
<feature type="transmembrane region" description="Helical" evidence="10">
    <location>
        <begin position="167"/>
        <end position="188"/>
    </location>
</feature>
<dbReference type="InterPro" id="IPR003593">
    <property type="entry name" value="AAA+_ATPase"/>
</dbReference>
<feature type="transmembrane region" description="Helical" evidence="10">
    <location>
        <begin position="144"/>
        <end position="161"/>
    </location>
</feature>
<keyword evidence="7" id="KW-0067">ATP-binding</keyword>
<dbReference type="SMART" id="SM00382">
    <property type="entry name" value="AAA"/>
    <property type="match status" value="1"/>
</dbReference>
<evidence type="ECO:0000256" key="5">
    <source>
        <dbReference type="ARBA" id="ARBA00022692"/>
    </source>
</evidence>
<dbReference type="NCBIfam" id="NF008379">
    <property type="entry name" value="PRK11174.1"/>
    <property type="match status" value="1"/>
</dbReference>
<dbReference type="PANTHER" id="PTHR24221:SF261">
    <property type="entry name" value="GLUTATHIONE_L-CYSTEINE TRANSPORT SYSTEM ATP-BINDING_PERMEASE PROTEIN CYDD"/>
    <property type="match status" value="1"/>
</dbReference>
<evidence type="ECO:0000256" key="3">
    <source>
        <dbReference type="ARBA" id="ARBA00022475"/>
    </source>
</evidence>
<dbReference type="Gene3D" id="3.40.50.300">
    <property type="entry name" value="P-loop containing nucleotide triphosphate hydrolases"/>
    <property type="match status" value="1"/>
</dbReference>
<dbReference type="Proteomes" id="UP000179588">
    <property type="component" value="Unassembled WGS sequence"/>
</dbReference>
<dbReference type="InterPro" id="IPR003439">
    <property type="entry name" value="ABC_transporter-like_ATP-bd"/>
</dbReference>
<evidence type="ECO:0000256" key="2">
    <source>
        <dbReference type="ARBA" id="ARBA00022448"/>
    </source>
</evidence>
<keyword evidence="8 10" id="KW-1133">Transmembrane helix</keyword>
<dbReference type="GO" id="GO:0005524">
    <property type="term" value="F:ATP binding"/>
    <property type="evidence" value="ECO:0007669"/>
    <property type="project" value="UniProtKB-KW"/>
</dbReference>
<evidence type="ECO:0000256" key="7">
    <source>
        <dbReference type="ARBA" id="ARBA00022840"/>
    </source>
</evidence>
<comment type="caution">
    <text evidence="13">The sequence shown here is derived from an EMBL/GenBank/DDBJ whole genome shotgun (WGS) entry which is preliminary data.</text>
</comment>
<organism evidence="13 14">
    <name type="scientific">Providencia stuartii</name>
    <dbReference type="NCBI Taxonomy" id="588"/>
    <lineage>
        <taxon>Bacteria</taxon>
        <taxon>Pseudomonadati</taxon>
        <taxon>Pseudomonadota</taxon>
        <taxon>Gammaproteobacteria</taxon>
        <taxon>Enterobacterales</taxon>
        <taxon>Morganellaceae</taxon>
        <taxon>Providencia</taxon>
    </lineage>
</organism>
<dbReference type="NCBIfam" id="TIGR02857">
    <property type="entry name" value="CydD"/>
    <property type="match status" value="1"/>
</dbReference>
<protein>
    <submittedName>
        <fullName evidence="13">Thiol reductant ABC exporter subunit CydD</fullName>
    </submittedName>
</protein>
<evidence type="ECO:0000259" key="12">
    <source>
        <dbReference type="PROSITE" id="PS50929"/>
    </source>
</evidence>
<keyword evidence="5 10" id="KW-0812">Transmembrane</keyword>
<dbReference type="InterPro" id="IPR011527">
    <property type="entry name" value="ABC1_TM_dom"/>
</dbReference>
<dbReference type="AlphaFoldDB" id="A0A1S1HUD2"/>
<proteinExistence type="predicted"/>
<dbReference type="Gene3D" id="1.20.1560.10">
    <property type="entry name" value="ABC transporter type 1, transmembrane domain"/>
    <property type="match status" value="1"/>
</dbReference>
<dbReference type="GO" id="GO:0016887">
    <property type="term" value="F:ATP hydrolysis activity"/>
    <property type="evidence" value="ECO:0007669"/>
    <property type="project" value="InterPro"/>
</dbReference>
<evidence type="ECO:0000256" key="8">
    <source>
        <dbReference type="ARBA" id="ARBA00022989"/>
    </source>
</evidence>
<dbReference type="FunFam" id="1.20.1560.10:FF:000039">
    <property type="entry name" value="Cysteine/glutathione ABC transporter permease/ATP-binding protein CydD"/>
    <property type="match status" value="1"/>
</dbReference>
<dbReference type="SUPFAM" id="SSF90123">
    <property type="entry name" value="ABC transporter transmembrane region"/>
    <property type="match status" value="1"/>
</dbReference>
<evidence type="ECO:0000256" key="1">
    <source>
        <dbReference type="ARBA" id="ARBA00004429"/>
    </source>
</evidence>
<dbReference type="InterPro" id="IPR017871">
    <property type="entry name" value="ABC_transporter-like_CS"/>
</dbReference>
<keyword evidence="4" id="KW-0997">Cell inner membrane</keyword>
<dbReference type="InterPro" id="IPR014216">
    <property type="entry name" value="ABC_transptr_CydD"/>
</dbReference>
<feature type="transmembrane region" description="Helical" evidence="10">
    <location>
        <begin position="61"/>
        <end position="79"/>
    </location>
</feature>
<keyword evidence="6" id="KW-0547">Nucleotide-binding</keyword>
<keyword evidence="14" id="KW-1185">Reference proteome</keyword>
<dbReference type="Pfam" id="PF00005">
    <property type="entry name" value="ABC_tran"/>
    <property type="match status" value="1"/>
</dbReference>
<name>A0A1S1HUD2_PROST</name>
<dbReference type="PANTHER" id="PTHR24221">
    <property type="entry name" value="ATP-BINDING CASSETTE SUB-FAMILY B"/>
    <property type="match status" value="1"/>
</dbReference>
<dbReference type="PROSITE" id="PS50929">
    <property type="entry name" value="ABC_TM1F"/>
    <property type="match status" value="1"/>
</dbReference>
<dbReference type="GO" id="GO:0034040">
    <property type="term" value="F:ATPase-coupled lipid transmembrane transporter activity"/>
    <property type="evidence" value="ECO:0007669"/>
    <property type="project" value="TreeGrafter"/>
</dbReference>
<dbReference type="GO" id="GO:0140359">
    <property type="term" value="F:ABC-type transporter activity"/>
    <property type="evidence" value="ECO:0007669"/>
    <property type="project" value="InterPro"/>
</dbReference>
<dbReference type="PROSITE" id="PS50893">
    <property type="entry name" value="ABC_TRANSPORTER_2"/>
    <property type="match status" value="1"/>
</dbReference>
<reference evidence="13 14" key="1">
    <citation type="submission" date="2016-03" db="EMBL/GenBank/DDBJ databases">
        <title>Genome sequence of Providencia stuartii strain, isolated from the salivary glands of larval Lucilia sericata.</title>
        <authorList>
            <person name="Yuan Y."/>
            <person name="Zhang Y."/>
            <person name="Fu S."/>
            <person name="Crippen T.L."/>
            <person name="Visi D."/>
            <person name="Benbow M.E."/>
            <person name="Allen M."/>
            <person name="Tomberlin J.K."/>
            <person name="Sze S.-H."/>
            <person name="Tarone A.M."/>
        </authorList>
    </citation>
    <scope>NUCLEOTIDE SEQUENCE [LARGE SCALE GENOMIC DNA]</scope>
    <source>
        <strain evidence="13 14">Crippen</strain>
    </source>
</reference>
<dbReference type="InterPro" id="IPR039421">
    <property type="entry name" value="Type_1_exporter"/>
</dbReference>
<evidence type="ECO:0000256" key="10">
    <source>
        <dbReference type="SAM" id="Phobius"/>
    </source>
</evidence>
<dbReference type="InterPro" id="IPR027417">
    <property type="entry name" value="P-loop_NTPase"/>
</dbReference>
<accession>A0A1S1HUD2</accession>
<dbReference type="InterPro" id="IPR036640">
    <property type="entry name" value="ABC1_TM_sf"/>
</dbReference>
<comment type="subcellular location">
    <subcellularLocation>
        <location evidence="1">Cell inner membrane</location>
        <topology evidence="1">Multi-pass membrane protein</topology>
    </subcellularLocation>
</comment>
<dbReference type="Pfam" id="PF00664">
    <property type="entry name" value="ABC_membrane"/>
    <property type="match status" value="1"/>
</dbReference>
<evidence type="ECO:0000256" key="9">
    <source>
        <dbReference type="ARBA" id="ARBA00023136"/>
    </source>
</evidence>
<evidence type="ECO:0000256" key="4">
    <source>
        <dbReference type="ARBA" id="ARBA00022519"/>
    </source>
</evidence>
<evidence type="ECO:0000259" key="11">
    <source>
        <dbReference type="PROSITE" id="PS50893"/>
    </source>
</evidence>
<dbReference type="EMBL" id="LVIE01000001">
    <property type="protein sequence ID" value="OHT25954.1"/>
    <property type="molecule type" value="Genomic_DNA"/>
</dbReference>
<gene>
    <name evidence="13" type="ORF">A3Q29_01025</name>
</gene>
<sequence length="588" mass="65700">MDKTRQTELVRWLKQHSTSAKRWLRISMLLGVVSGLLIIAQAWFLAVILQALIMEHIPREQLVTSFILLLVVFVLRALVTLIRERVGFRCGQVVRQEVRTQVLNKLQDLGPVWVKGKPAGSWATIVLEQIEDMQEYYSRYLPQMYLAGIIPIMILIAIFPFNWAAALILFATAPLIPIFMALVGLGAADANRRNFIALGRLSGSFLDRLRGLDTLRLFFREKAEVAQIRESTEDFRSRTMEVLRMAFLSSGVLEFFASISIAIVAVYFGFSYLGELSFGSYGLPVTLFAGFLALILSPEFFQPLRDLGTYYHAKAQAVGAAESLVTLLESDSEQKTEMGNKTPQNAPIHIQAEGLEIFSHDGQRLVGPLDFTIEPQQRIALVGQSGAGKSTLLNLLLGFLPYQGSIKINGDELNQLCSEKWRELIGWVGQNPHLPEQTLIENISLGKPDATEAEIAQVIKDAYVAEFLPMLPDGLNTRLGDYAARLSVGQAQRVAVARTLLKSSRILLLDEPAASLDAHSEQRVMHTLNQLAQQQTTIMVTHLLEETVNYDQIWVMSNGQIIQRGHYAELSQCEGPFARLLAHRSEEL</sequence>
<feature type="domain" description="ABC transmembrane type-1" evidence="12">
    <location>
        <begin position="26"/>
        <end position="316"/>
    </location>
</feature>
<evidence type="ECO:0000313" key="14">
    <source>
        <dbReference type="Proteomes" id="UP000179588"/>
    </source>
</evidence>
<keyword evidence="3" id="KW-1003">Cell membrane</keyword>
<dbReference type="SUPFAM" id="SSF52540">
    <property type="entry name" value="P-loop containing nucleoside triphosphate hydrolases"/>
    <property type="match status" value="1"/>
</dbReference>
<feature type="transmembrane region" description="Helical" evidence="10">
    <location>
        <begin position="276"/>
        <end position="296"/>
    </location>
</feature>
<feature type="domain" description="ABC transporter" evidence="11">
    <location>
        <begin position="350"/>
        <end position="583"/>
    </location>
</feature>
<dbReference type="PROSITE" id="PS00211">
    <property type="entry name" value="ABC_TRANSPORTER_1"/>
    <property type="match status" value="1"/>
</dbReference>
<dbReference type="GO" id="GO:0042883">
    <property type="term" value="P:cysteine transport"/>
    <property type="evidence" value="ECO:0007669"/>
    <property type="project" value="InterPro"/>
</dbReference>